<dbReference type="RefSeq" id="WP_250975487.1">
    <property type="nucleotide sequence ID" value="NZ_JBITYG010000011.1"/>
</dbReference>
<sequence>MASTSSPLPPVVEPESRSESLAELLGDCRRMAPHWTVPAHAAPSAAAPSSLHGITVPLASAHVVDGMAEYGA</sequence>
<gene>
    <name evidence="2" type="ORF">ACIGXA_32790</name>
</gene>
<comment type="caution">
    <text evidence="2">The sequence shown here is derived from an EMBL/GenBank/DDBJ whole genome shotgun (WGS) entry which is preliminary data.</text>
</comment>
<feature type="region of interest" description="Disordered" evidence="1">
    <location>
        <begin position="1"/>
        <end position="20"/>
    </location>
</feature>
<name>A0ABW8CFT0_9ACTN</name>
<keyword evidence="3" id="KW-1185">Reference proteome</keyword>
<evidence type="ECO:0000256" key="1">
    <source>
        <dbReference type="SAM" id="MobiDB-lite"/>
    </source>
</evidence>
<protein>
    <submittedName>
        <fullName evidence="2">Uncharacterized protein</fullName>
    </submittedName>
</protein>
<dbReference type="Proteomes" id="UP001614394">
    <property type="component" value="Unassembled WGS sequence"/>
</dbReference>
<evidence type="ECO:0000313" key="2">
    <source>
        <dbReference type="EMBL" id="MFI9105299.1"/>
    </source>
</evidence>
<organism evidence="2 3">
    <name type="scientific">Streptomyces fildesensis</name>
    <dbReference type="NCBI Taxonomy" id="375757"/>
    <lineage>
        <taxon>Bacteria</taxon>
        <taxon>Bacillati</taxon>
        <taxon>Actinomycetota</taxon>
        <taxon>Actinomycetes</taxon>
        <taxon>Kitasatosporales</taxon>
        <taxon>Streptomycetaceae</taxon>
        <taxon>Streptomyces</taxon>
    </lineage>
</organism>
<proteinExistence type="predicted"/>
<accession>A0ABW8CFT0</accession>
<reference evidence="2 3" key="1">
    <citation type="submission" date="2024-10" db="EMBL/GenBank/DDBJ databases">
        <title>The Natural Products Discovery Center: Release of the First 8490 Sequenced Strains for Exploring Actinobacteria Biosynthetic Diversity.</title>
        <authorList>
            <person name="Kalkreuter E."/>
            <person name="Kautsar S.A."/>
            <person name="Yang D."/>
            <person name="Bader C.D."/>
            <person name="Teijaro C.N."/>
            <person name="Fluegel L."/>
            <person name="Davis C.M."/>
            <person name="Simpson J.R."/>
            <person name="Lauterbach L."/>
            <person name="Steele A.D."/>
            <person name="Gui C."/>
            <person name="Meng S."/>
            <person name="Li G."/>
            <person name="Viehrig K."/>
            <person name="Ye F."/>
            <person name="Su P."/>
            <person name="Kiefer A.F."/>
            <person name="Nichols A."/>
            <person name="Cepeda A.J."/>
            <person name="Yan W."/>
            <person name="Fan B."/>
            <person name="Jiang Y."/>
            <person name="Adhikari A."/>
            <person name="Zheng C.-J."/>
            <person name="Schuster L."/>
            <person name="Cowan T.M."/>
            <person name="Smanski M.J."/>
            <person name="Chevrette M.G."/>
            <person name="De Carvalho L.P.S."/>
            <person name="Shen B."/>
        </authorList>
    </citation>
    <scope>NUCLEOTIDE SEQUENCE [LARGE SCALE GENOMIC DNA]</scope>
    <source>
        <strain evidence="2 3">NPDC053399</strain>
    </source>
</reference>
<dbReference type="EMBL" id="JBITYG010000011">
    <property type="protein sequence ID" value="MFI9105299.1"/>
    <property type="molecule type" value="Genomic_DNA"/>
</dbReference>
<evidence type="ECO:0000313" key="3">
    <source>
        <dbReference type="Proteomes" id="UP001614394"/>
    </source>
</evidence>